<comment type="similarity">
    <text evidence="1">Belongs to the peptidase S49 family.</text>
</comment>
<dbReference type="InterPro" id="IPR002142">
    <property type="entry name" value="Peptidase_S49"/>
</dbReference>
<evidence type="ECO:0000313" key="7">
    <source>
        <dbReference type="EMBL" id="PXW58895.1"/>
    </source>
</evidence>
<dbReference type="Gene3D" id="6.20.330.10">
    <property type="match status" value="1"/>
</dbReference>
<keyword evidence="8" id="KW-1185">Reference proteome</keyword>
<comment type="caution">
    <text evidence="7">The sequence shown here is derived from an EMBL/GenBank/DDBJ whole genome shotgun (WGS) entry which is preliminary data.</text>
</comment>
<keyword evidence="5" id="KW-0472">Membrane</keyword>
<evidence type="ECO:0000256" key="5">
    <source>
        <dbReference type="SAM" id="Phobius"/>
    </source>
</evidence>
<dbReference type="EMBL" id="QJJK01000005">
    <property type="protein sequence ID" value="PXW58895.1"/>
    <property type="molecule type" value="Genomic_DNA"/>
</dbReference>
<dbReference type="AlphaFoldDB" id="A0A2V3U744"/>
<keyword evidence="5" id="KW-0812">Transmembrane</keyword>
<dbReference type="InterPro" id="IPR047272">
    <property type="entry name" value="S49_SppA_C"/>
</dbReference>
<feature type="transmembrane region" description="Helical" evidence="5">
    <location>
        <begin position="20"/>
        <end position="40"/>
    </location>
</feature>
<keyword evidence="2 7" id="KW-0645">Protease</keyword>
<keyword evidence="5" id="KW-1133">Transmembrane helix</keyword>
<dbReference type="PANTHER" id="PTHR42987">
    <property type="entry name" value="PEPTIDASE S49"/>
    <property type="match status" value="1"/>
</dbReference>
<keyword evidence="4" id="KW-0720">Serine protease</keyword>
<dbReference type="GO" id="GO:0008236">
    <property type="term" value="F:serine-type peptidase activity"/>
    <property type="evidence" value="ECO:0007669"/>
    <property type="project" value="UniProtKB-KW"/>
</dbReference>
<evidence type="ECO:0000256" key="1">
    <source>
        <dbReference type="ARBA" id="ARBA00008683"/>
    </source>
</evidence>
<gene>
    <name evidence="7" type="ORF">C7450_105243</name>
</gene>
<dbReference type="CDD" id="cd07023">
    <property type="entry name" value="S49_Sppa_N_C"/>
    <property type="match status" value="1"/>
</dbReference>
<dbReference type="SUPFAM" id="SSF52096">
    <property type="entry name" value="ClpP/crotonase"/>
    <property type="match status" value="1"/>
</dbReference>
<evidence type="ECO:0000256" key="4">
    <source>
        <dbReference type="ARBA" id="ARBA00022825"/>
    </source>
</evidence>
<evidence type="ECO:0000256" key="2">
    <source>
        <dbReference type="ARBA" id="ARBA00022670"/>
    </source>
</evidence>
<dbReference type="InterPro" id="IPR029045">
    <property type="entry name" value="ClpP/crotonase-like_dom_sf"/>
</dbReference>
<keyword evidence="3" id="KW-0378">Hydrolase</keyword>
<feature type="domain" description="Peptidase S49" evidence="6">
    <location>
        <begin position="105"/>
        <end position="256"/>
    </location>
</feature>
<dbReference type="PANTHER" id="PTHR42987:SF6">
    <property type="entry name" value="PROTEINASE IV"/>
    <property type="match status" value="1"/>
</dbReference>
<dbReference type="RefSeq" id="WP_110374956.1">
    <property type="nucleotide sequence ID" value="NZ_JAHBRY010000001.1"/>
</dbReference>
<evidence type="ECO:0000259" key="6">
    <source>
        <dbReference type="Pfam" id="PF01343"/>
    </source>
</evidence>
<dbReference type="Pfam" id="PF01343">
    <property type="entry name" value="Peptidase_S49"/>
    <property type="match status" value="1"/>
</dbReference>
<dbReference type="Proteomes" id="UP000248021">
    <property type="component" value="Unassembled WGS sequence"/>
</dbReference>
<organism evidence="7 8">
    <name type="scientific">Chelatococcus asaccharovorans</name>
    <dbReference type="NCBI Taxonomy" id="28210"/>
    <lineage>
        <taxon>Bacteria</taxon>
        <taxon>Pseudomonadati</taxon>
        <taxon>Pseudomonadota</taxon>
        <taxon>Alphaproteobacteria</taxon>
        <taxon>Hyphomicrobiales</taxon>
        <taxon>Chelatococcaceae</taxon>
        <taxon>Chelatococcus</taxon>
    </lineage>
</organism>
<accession>A0A2V3U744</accession>
<proteinExistence type="inferred from homology"/>
<name>A0A2V3U744_9HYPH</name>
<dbReference type="OrthoDB" id="9764363at2"/>
<protein>
    <submittedName>
        <fullName evidence="7">Protease-4</fullName>
    </submittedName>
</protein>
<reference evidence="7 8" key="1">
    <citation type="submission" date="2018-05" db="EMBL/GenBank/DDBJ databases">
        <title>Genomic Encyclopedia of Type Strains, Phase IV (KMG-IV): sequencing the most valuable type-strain genomes for metagenomic binning, comparative biology and taxonomic classification.</title>
        <authorList>
            <person name="Goeker M."/>
        </authorList>
    </citation>
    <scope>NUCLEOTIDE SEQUENCE [LARGE SCALE GENOMIC DNA]</scope>
    <source>
        <strain evidence="7 8">DSM 6462</strain>
    </source>
</reference>
<dbReference type="InterPro" id="IPR004635">
    <property type="entry name" value="Pept_S49_SppA"/>
</dbReference>
<evidence type="ECO:0000256" key="3">
    <source>
        <dbReference type="ARBA" id="ARBA00022801"/>
    </source>
</evidence>
<dbReference type="NCBIfam" id="TIGR00706">
    <property type="entry name" value="SppA_dom"/>
    <property type="match status" value="1"/>
</dbReference>
<evidence type="ECO:0000313" key="8">
    <source>
        <dbReference type="Proteomes" id="UP000248021"/>
    </source>
</evidence>
<sequence>MSFEADLLVDRKRLRRKLTWWRAAVFLVLILAVGAVAWAFRDKVSDGQAQIARISLSGFISGDERTLNLIRDVGNSGSVRAVLVEISSPGGTTSGAERIYNALRELSAKKPTVAVVGGLAASGGYIAAIGTDRIVALETSLVGSIGVLMQYPNVEGLLNTLGVKMEEVKSSPLKAAPNGFEPTSPAARAALESIVADSYGWFKRLVRERRKFDDARLTVVADGRVFTGHQALELKLVDQLGDRRQAIAWLEQEKKIARDLPVREWKRAGSDGTFGLWSAVAMGAQGMGLTNVAAIFDRLDNQLAADRLDGLLALWHPALEK</sequence>
<dbReference type="Gene3D" id="3.90.226.10">
    <property type="entry name" value="2-enoyl-CoA Hydratase, Chain A, domain 1"/>
    <property type="match status" value="1"/>
</dbReference>
<dbReference type="GO" id="GO:0006508">
    <property type="term" value="P:proteolysis"/>
    <property type="evidence" value="ECO:0007669"/>
    <property type="project" value="UniProtKB-KW"/>
</dbReference>